<feature type="compositionally biased region" description="Basic and acidic residues" evidence="13">
    <location>
        <begin position="60"/>
        <end position="71"/>
    </location>
</feature>
<keyword evidence="4" id="KW-0409">Iron storage</keyword>
<dbReference type="Pfam" id="PF01491">
    <property type="entry name" value="Frataxin_Cyay"/>
    <property type="match status" value="1"/>
</dbReference>
<evidence type="ECO:0000256" key="13">
    <source>
        <dbReference type="SAM" id="MobiDB-lite"/>
    </source>
</evidence>
<evidence type="ECO:0000256" key="7">
    <source>
        <dbReference type="ARBA" id="ARBA00022946"/>
    </source>
</evidence>
<dbReference type="SMART" id="SM01219">
    <property type="entry name" value="Frataxin_Cyay"/>
    <property type="match status" value="1"/>
</dbReference>
<evidence type="ECO:0000256" key="5">
    <source>
        <dbReference type="ARBA" id="ARBA00022448"/>
    </source>
</evidence>
<feature type="compositionally biased region" description="Low complexity" evidence="13">
    <location>
        <begin position="29"/>
        <end position="51"/>
    </location>
</feature>
<dbReference type="PANTHER" id="PTHR16821">
    <property type="entry name" value="FRATAXIN"/>
    <property type="match status" value="1"/>
</dbReference>
<dbReference type="EC" id="1.16.3.1" evidence="3"/>
<dbReference type="GO" id="GO:0006826">
    <property type="term" value="P:iron ion transport"/>
    <property type="evidence" value="ECO:0007669"/>
    <property type="project" value="UniProtKB-KW"/>
</dbReference>
<dbReference type="Proteomes" id="UP000799439">
    <property type="component" value="Unassembled WGS sequence"/>
</dbReference>
<dbReference type="InterPro" id="IPR002908">
    <property type="entry name" value="Frataxin/CyaY"/>
</dbReference>
<keyword evidence="5" id="KW-0813">Transport</keyword>
<evidence type="ECO:0000313" key="14">
    <source>
        <dbReference type="EMBL" id="KAF2151797.1"/>
    </source>
</evidence>
<dbReference type="Gene3D" id="3.30.920.10">
    <property type="entry name" value="Frataxin/CyaY"/>
    <property type="match status" value="1"/>
</dbReference>
<keyword evidence="10" id="KW-0406">Ion transport</keyword>
<dbReference type="InterPro" id="IPR020895">
    <property type="entry name" value="Frataxin_CS"/>
</dbReference>
<evidence type="ECO:0000256" key="1">
    <source>
        <dbReference type="ARBA" id="ARBA00004173"/>
    </source>
</evidence>
<dbReference type="OrthoDB" id="1897642at2759"/>
<comment type="caution">
    <text evidence="14">The sequence shown here is derived from an EMBL/GenBank/DDBJ whole genome shotgun (WGS) entry which is preliminary data.</text>
</comment>
<dbReference type="AlphaFoldDB" id="A0A9P4MG57"/>
<comment type="subcellular location">
    <subcellularLocation>
        <location evidence="1">Mitochondrion</location>
    </subcellularLocation>
</comment>
<evidence type="ECO:0000313" key="15">
    <source>
        <dbReference type="Proteomes" id="UP000799439"/>
    </source>
</evidence>
<comment type="catalytic activity">
    <reaction evidence="12">
        <text>4 Fe(2+) + O2 + 4 H(+) = 4 Fe(3+) + 2 H2O</text>
        <dbReference type="Rhea" id="RHEA:11148"/>
        <dbReference type="ChEBI" id="CHEBI:15377"/>
        <dbReference type="ChEBI" id="CHEBI:15378"/>
        <dbReference type="ChEBI" id="CHEBI:15379"/>
        <dbReference type="ChEBI" id="CHEBI:29033"/>
        <dbReference type="ChEBI" id="CHEBI:29034"/>
        <dbReference type="EC" id="1.16.3.1"/>
    </reaction>
</comment>
<dbReference type="GO" id="GO:0005739">
    <property type="term" value="C:mitochondrion"/>
    <property type="evidence" value="ECO:0007669"/>
    <property type="project" value="UniProtKB-SubCell"/>
</dbReference>
<dbReference type="NCBIfam" id="TIGR03422">
    <property type="entry name" value="mito_frataxin"/>
    <property type="match status" value="1"/>
</dbReference>
<keyword evidence="7" id="KW-0809">Transit peptide</keyword>
<dbReference type="GO" id="GO:0008199">
    <property type="term" value="F:ferric iron binding"/>
    <property type="evidence" value="ECO:0007669"/>
    <property type="project" value="InterPro"/>
</dbReference>
<evidence type="ECO:0000256" key="9">
    <source>
        <dbReference type="ARBA" id="ARBA00023004"/>
    </source>
</evidence>
<evidence type="ECO:0000256" key="11">
    <source>
        <dbReference type="ARBA" id="ARBA00023128"/>
    </source>
</evidence>
<dbReference type="NCBIfam" id="TIGR03421">
    <property type="entry name" value="FeS_CyaY"/>
    <property type="match status" value="1"/>
</dbReference>
<dbReference type="InterPro" id="IPR017789">
    <property type="entry name" value="Frataxin"/>
</dbReference>
<dbReference type="GO" id="GO:0016226">
    <property type="term" value="P:iron-sulfur cluster assembly"/>
    <property type="evidence" value="ECO:0007669"/>
    <property type="project" value="InterPro"/>
</dbReference>
<reference evidence="14" key="1">
    <citation type="journal article" date="2020" name="Stud. Mycol.">
        <title>101 Dothideomycetes genomes: a test case for predicting lifestyles and emergence of pathogens.</title>
        <authorList>
            <person name="Haridas S."/>
            <person name="Albert R."/>
            <person name="Binder M."/>
            <person name="Bloem J."/>
            <person name="Labutti K."/>
            <person name="Salamov A."/>
            <person name="Andreopoulos B."/>
            <person name="Baker S."/>
            <person name="Barry K."/>
            <person name="Bills G."/>
            <person name="Bluhm B."/>
            <person name="Cannon C."/>
            <person name="Castanera R."/>
            <person name="Culley D."/>
            <person name="Daum C."/>
            <person name="Ezra D."/>
            <person name="Gonzalez J."/>
            <person name="Henrissat B."/>
            <person name="Kuo A."/>
            <person name="Liang C."/>
            <person name="Lipzen A."/>
            <person name="Lutzoni F."/>
            <person name="Magnuson J."/>
            <person name="Mondo S."/>
            <person name="Nolan M."/>
            <person name="Ohm R."/>
            <person name="Pangilinan J."/>
            <person name="Park H.-J."/>
            <person name="Ramirez L."/>
            <person name="Alfaro M."/>
            <person name="Sun H."/>
            <person name="Tritt A."/>
            <person name="Yoshinaga Y."/>
            <person name="Zwiers L.-H."/>
            <person name="Turgeon B."/>
            <person name="Goodwin S."/>
            <person name="Spatafora J."/>
            <person name="Crous P."/>
            <person name="Grigoriev I."/>
        </authorList>
    </citation>
    <scope>NUCLEOTIDE SEQUENCE</scope>
    <source>
        <strain evidence="14">CBS 260.36</strain>
    </source>
</reference>
<evidence type="ECO:0000256" key="3">
    <source>
        <dbReference type="ARBA" id="ARBA00013107"/>
    </source>
</evidence>
<keyword evidence="6" id="KW-0410">Iron transport</keyword>
<keyword evidence="8" id="KW-0560">Oxidoreductase</keyword>
<evidence type="ECO:0000256" key="2">
    <source>
        <dbReference type="ARBA" id="ARBA00008183"/>
    </source>
</evidence>
<evidence type="ECO:0000256" key="12">
    <source>
        <dbReference type="ARBA" id="ARBA00047990"/>
    </source>
</evidence>
<dbReference type="GO" id="GO:0034986">
    <property type="term" value="F:iron chaperone activity"/>
    <property type="evidence" value="ECO:0007669"/>
    <property type="project" value="TreeGrafter"/>
</dbReference>
<dbReference type="EMBL" id="ML996087">
    <property type="protein sequence ID" value="KAF2151797.1"/>
    <property type="molecule type" value="Genomic_DNA"/>
</dbReference>
<sequence length="195" mass="21613">MSVRLLSRRASFMLRRHIAARPASHFRPAAAVAATQSTQSRSISSSSSRRSLMPDAENPAPKESEPNHKQQEPTPLEDDAYHTLADGYLERVVARMEEIQEGREDVDVEFASGVLSITFPPHGTYVLNKQPPNRQIWLSSPVTGPKRYDWVVAGESMQGKEGSGVGDWVYLRDGSSLTELLRKELGISIVVVEDV</sequence>
<accession>A0A9P4MG57</accession>
<dbReference type="PROSITE" id="PS01344">
    <property type="entry name" value="FRATAXIN_1"/>
    <property type="match status" value="1"/>
</dbReference>
<dbReference type="GO" id="GO:0008198">
    <property type="term" value="F:ferrous iron binding"/>
    <property type="evidence" value="ECO:0007669"/>
    <property type="project" value="TreeGrafter"/>
</dbReference>
<protein>
    <recommendedName>
        <fullName evidence="3">ferroxidase</fullName>
        <ecNumber evidence="3">1.16.3.1</ecNumber>
    </recommendedName>
</protein>
<name>A0A9P4MG57_9PEZI</name>
<keyword evidence="9" id="KW-0408">Iron</keyword>
<keyword evidence="11" id="KW-0496">Mitochondrion</keyword>
<dbReference type="FunFam" id="3.30.920.10:FF:000004">
    <property type="entry name" value="Mitochondrial chaperone Frataxin"/>
    <property type="match status" value="1"/>
</dbReference>
<evidence type="ECO:0000256" key="10">
    <source>
        <dbReference type="ARBA" id="ARBA00023065"/>
    </source>
</evidence>
<proteinExistence type="inferred from homology"/>
<dbReference type="GO" id="GO:0004322">
    <property type="term" value="F:ferroxidase activity"/>
    <property type="evidence" value="ECO:0007669"/>
    <property type="project" value="UniProtKB-EC"/>
</dbReference>
<dbReference type="InterPro" id="IPR036524">
    <property type="entry name" value="Frataxin/CyaY_sf"/>
</dbReference>
<dbReference type="PROSITE" id="PS50810">
    <property type="entry name" value="FRATAXIN_2"/>
    <property type="match status" value="1"/>
</dbReference>
<comment type="similarity">
    <text evidence="2">Belongs to the frataxin family.</text>
</comment>
<organism evidence="14 15">
    <name type="scientific">Myriangium duriaei CBS 260.36</name>
    <dbReference type="NCBI Taxonomy" id="1168546"/>
    <lineage>
        <taxon>Eukaryota</taxon>
        <taxon>Fungi</taxon>
        <taxon>Dikarya</taxon>
        <taxon>Ascomycota</taxon>
        <taxon>Pezizomycotina</taxon>
        <taxon>Dothideomycetes</taxon>
        <taxon>Dothideomycetidae</taxon>
        <taxon>Myriangiales</taxon>
        <taxon>Myriangiaceae</taxon>
        <taxon>Myriangium</taxon>
    </lineage>
</organism>
<dbReference type="GO" id="GO:0051537">
    <property type="term" value="F:2 iron, 2 sulfur cluster binding"/>
    <property type="evidence" value="ECO:0007669"/>
    <property type="project" value="TreeGrafter"/>
</dbReference>
<dbReference type="SUPFAM" id="SSF55387">
    <property type="entry name" value="Frataxin/Nqo15-like"/>
    <property type="match status" value="1"/>
</dbReference>
<dbReference type="GO" id="GO:0006879">
    <property type="term" value="P:intracellular iron ion homeostasis"/>
    <property type="evidence" value="ECO:0007669"/>
    <property type="project" value="UniProtKB-KW"/>
</dbReference>
<evidence type="ECO:0000256" key="8">
    <source>
        <dbReference type="ARBA" id="ARBA00023002"/>
    </source>
</evidence>
<evidence type="ECO:0000256" key="4">
    <source>
        <dbReference type="ARBA" id="ARBA00022434"/>
    </source>
</evidence>
<gene>
    <name evidence="14" type="ORF">K461DRAFT_294679</name>
</gene>
<keyword evidence="15" id="KW-1185">Reference proteome</keyword>
<feature type="region of interest" description="Disordered" evidence="13">
    <location>
        <begin position="26"/>
        <end position="79"/>
    </location>
</feature>
<evidence type="ECO:0000256" key="6">
    <source>
        <dbReference type="ARBA" id="ARBA00022496"/>
    </source>
</evidence>
<dbReference type="PANTHER" id="PTHR16821:SF2">
    <property type="entry name" value="FRATAXIN, MITOCHONDRIAL"/>
    <property type="match status" value="1"/>
</dbReference>